<dbReference type="AlphaFoldDB" id="A0A9P5YP15"/>
<sequence>MKDTTNAVASPLSPRRHCHPCPPRRSSLLVDLAVVVVVCQPSVRRRSSVCRWSFVVRMSIRPLSFVIRLFVIHRPSVRLVCRPSVHRPSIRLVRCSSIRRPSVRRSYVGGHSSSVVRPSVGGGSLSIRRSFVVCSSSVRSSPSSFVRVRCRSPSFLPCLPPIPSYLPPFVLRLSSSPVVRYPSYVVVQRRSSVDPVRRVSEVLIVGRRWV</sequence>
<organism evidence="1 2">
    <name type="scientific">Pholiota conissans</name>
    <dbReference type="NCBI Taxonomy" id="109636"/>
    <lineage>
        <taxon>Eukaryota</taxon>
        <taxon>Fungi</taxon>
        <taxon>Dikarya</taxon>
        <taxon>Basidiomycota</taxon>
        <taxon>Agaricomycotina</taxon>
        <taxon>Agaricomycetes</taxon>
        <taxon>Agaricomycetidae</taxon>
        <taxon>Agaricales</taxon>
        <taxon>Agaricineae</taxon>
        <taxon>Strophariaceae</taxon>
        <taxon>Pholiota</taxon>
    </lineage>
</organism>
<dbReference type="EMBL" id="MU155709">
    <property type="protein sequence ID" value="KAF9471331.1"/>
    <property type="molecule type" value="Genomic_DNA"/>
</dbReference>
<gene>
    <name evidence="1" type="ORF">BDN70DRAFT_888256</name>
</gene>
<name>A0A9P5YP15_9AGAR</name>
<dbReference type="Proteomes" id="UP000807469">
    <property type="component" value="Unassembled WGS sequence"/>
</dbReference>
<comment type="caution">
    <text evidence="1">The sequence shown here is derived from an EMBL/GenBank/DDBJ whole genome shotgun (WGS) entry which is preliminary data.</text>
</comment>
<keyword evidence="2" id="KW-1185">Reference proteome</keyword>
<evidence type="ECO:0000313" key="1">
    <source>
        <dbReference type="EMBL" id="KAF9471331.1"/>
    </source>
</evidence>
<reference evidence="1" key="1">
    <citation type="submission" date="2020-11" db="EMBL/GenBank/DDBJ databases">
        <authorList>
            <consortium name="DOE Joint Genome Institute"/>
            <person name="Ahrendt S."/>
            <person name="Riley R."/>
            <person name="Andreopoulos W."/>
            <person name="Labutti K."/>
            <person name="Pangilinan J."/>
            <person name="Ruiz-Duenas F.J."/>
            <person name="Barrasa J.M."/>
            <person name="Sanchez-Garcia M."/>
            <person name="Camarero S."/>
            <person name="Miyauchi S."/>
            <person name="Serrano A."/>
            <person name="Linde D."/>
            <person name="Babiker R."/>
            <person name="Drula E."/>
            <person name="Ayuso-Fernandez I."/>
            <person name="Pacheco R."/>
            <person name="Padilla G."/>
            <person name="Ferreira P."/>
            <person name="Barriuso J."/>
            <person name="Kellner H."/>
            <person name="Castanera R."/>
            <person name="Alfaro M."/>
            <person name="Ramirez L."/>
            <person name="Pisabarro A.G."/>
            <person name="Kuo A."/>
            <person name="Tritt A."/>
            <person name="Lipzen A."/>
            <person name="He G."/>
            <person name="Yan M."/>
            <person name="Ng V."/>
            <person name="Cullen D."/>
            <person name="Martin F."/>
            <person name="Rosso M.-N."/>
            <person name="Henrissat B."/>
            <person name="Hibbett D."/>
            <person name="Martinez A.T."/>
            <person name="Grigoriev I.V."/>
        </authorList>
    </citation>
    <scope>NUCLEOTIDE SEQUENCE</scope>
    <source>
        <strain evidence="1">CIRM-BRFM 674</strain>
    </source>
</reference>
<accession>A0A9P5YP15</accession>
<evidence type="ECO:0000313" key="2">
    <source>
        <dbReference type="Proteomes" id="UP000807469"/>
    </source>
</evidence>
<proteinExistence type="predicted"/>
<protein>
    <submittedName>
        <fullName evidence="1">Uncharacterized protein</fullName>
    </submittedName>
</protein>